<dbReference type="RefSeq" id="WP_163297361.1">
    <property type="nucleotide sequence ID" value="NZ_JAAGRR010000001.1"/>
</dbReference>
<proteinExistence type="predicted"/>
<evidence type="ECO:0000313" key="2">
    <source>
        <dbReference type="Proteomes" id="UP000469346"/>
    </source>
</evidence>
<sequence length="198" mass="22635">MIDVRIDIREIERASSMFAATIREADLARTRALRRTAREIRTQVRREAARELRIPQRALSGRLYLSRVRPGDEAAALWIGTLPVPAVAVGRPRQTKKGVRVGRRSWRGAFVARIYGREQVWIRRSSRHYDPALYPTRHRAGDRFGAAGHLRGRFPVVRAAVAVDGVVEAVVRRAAPRVPGLYARKWDQELNYVLNVRR</sequence>
<keyword evidence="2" id="KW-1185">Reference proteome</keyword>
<dbReference type="EMBL" id="JAAGRR010000001">
    <property type="protein sequence ID" value="NDY41254.1"/>
    <property type="molecule type" value="Genomic_DNA"/>
</dbReference>
<name>A0A6N9TN91_DISTH</name>
<accession>A0A6N9TN91</accession>
<comment type="caution">
    <text evidence="1">The sequence shown here is derived from an EMBL/GenBank/DDBJ whole genome shotgun (WGS) entry which is preliminary data.</text>
</comment>
<evidence type="ECO:0000313" key="1">
    <source>
        <dbReference type="EMBL" id="NDY41254.1"/>
    </source>
</evidence>
<reference evidence="1 2" key="1">
    <citation type="submission" date="2020-02" db="EMBL/GenBank/DDBJ databases">
        <title>Comparative genomics of sulfur disproportionating microorganisms.</title>
        <authorList>
            <person name="Ward L.M."/>
            <person name="Bertran E."/>
            <person name="Johnston D.T."/>
        </authorList>
    </citation>
    <scope>NUCLEOTIDE SEQUENCE [LARGE SCALE GENOMIC DNA]</scope>
    <source>
        <strain evidence="1 2">DSM 100025</strain>
    </source>
</reference>
<protein>
    <recommendedName>
        <fullName evidence="3">Phage tail protein</fullName>
    </recommendedName>
</protein>
<organism evidence="1 2">
    <name type="scientific">Dissulfurirhabdus thermomarina</name>
    <dbReference type="NCBI Taxonomy" id="1765737"/>
    <lineage>
        <taxon>Bacteria</taxon>
        <taxon>Deltaproteobacteria</taxon>
        <taxon>Dissulfurirhabdaceae</taxon>
        <taxon>Dissulfurirhabdus</taxon>
    </lineage>
</organism>
<gene>
    <name evidence="1" type="ORF">G3N55_00115</name>
</gene>
<dbReference type="AlphaFoldDB" id="A0A6N9TN91"/>
<dbReference type="Proteomes" id="UP000469346">
    <property type="component" value="Unassembled WGS sequence"/>
</dbReference>
<evidence type="ECO:0008006" key="3">
    <source>
        <dbReference type="Google" id="ProtNLM"/>
    </source>
</evidence>